<dbReference type="SFLD" id="SFLDG01129">
    <property type="entry name" value="C1.5:_HAD__Beta-PGM__Phosphata"/>
    <property type="match status" value="1"/>
</dbReference>
<dbReference type="SUPFAM" id="SSF56784">
    <property type="entry name" value="HAD-like"/>
    <property type="match status" value="1"/>
</dbReference>
<dbReference type="Gene3D" id="1.10.150.240">
    <property type="entry name" value="Putative phosphatase, domain 2"/>
    <property type="match status" value="1"/>
</dbReference>
<dbReference type="InterPro" id="IPR050155">
    <property type="entry name" value="HAD-like_hydrolase_sf"/>
</dbReference>
<feature type="transmembrane region" description="Helical" evidence="1">
    <location>
        <begin position="295"/>
        <end position="315"/>
    </location>
</feature>
<dbReference type="AlphaFoldDB" id="A0A9D1XEA7"/>
<feature type="transmembrane region" description="Helical" evidence="1">
    <location>
        <begin position="486"/>
        <end position="506"/>
    </location>
</feature>
<dbReference type="GO" id="GO:0005829">
    <property type="term" value="C:cytosol"/>
    <property type="evidence" value="ECO:0007669"/>
    <property type="project" value="TreeGrafter"/>
</dbReference>
<dbReference type="InterPro" id="IPR041492">
    <property type="entry name" value="HAD_2"/>
</dbReference>
<dbReference type="GO" id="GO:0004175">
    <property type="term" value="F:endopeptidase activity"/>
    <property type="evidence" value="ECO:0007669"/>
    <property type="project" value="UniProtKB-ARBA"/>
</dbReference>
<dbReference type="Pfam" id="PF13419">
    <property type="entry name" value="HAD_2"/>
    <property type="match status" value="1"/>
</dbReference>
<dbReference type="InterPro" id="IPR023214">
    <property type="entry name" value="HAD_sf"/>
</dbReference>
<sequence length="523" mass="58784">MSEVILFDLDGTLTDSGLGITRCVQYALRHFGIEEPDTKKLECFIGPPLKEMFMEYAGLDDEQAEKAVAKYRERYTSKGIFENEVYEGIPELLQLCRDKGRILGVASSKPQVFVEQILEHFGLRQYFDVVVGAELDGRRTDKAEVIEEALHQLGCEKNRQNVLMVGDRKHDVEGAAACGLQCIGAAYGYGGREELEQAGAVYVADTVEDLKILAKNFPRPSWRKFRLRKELLGQYREKKTGRSENDLMAQIPMKSKIWRILKPMLTYDIILILVTYLGALLLMTFTGMGSLEERMYQTSALMTCIACLIAIPLLWKQMKGDEGMFTMERHQWDVPTGTACVLLVMSFGHLLNTFLNVTGFTAFFSGYSQLASDIYEGQNWLLLVVTVGILSSIAEELAFRGMIYQRAKDFWGVGWAAVISGGLFGLYHGNMVQFVYGMALSFLLIIIYERTGTLWAPIAAHIGENIWGLFRGQLMNWLQGHLPGGGTALLLAEVLICAAAFWYLFLHGKTGNSRRESGRQEKQ</sequence>
<dbReference type="InterPro" id="IPR023198">
    <property type="entry name" value="PGP-like_dom2"/>
</dbReference>
<keyword evidence="1" id="KW-1133">Transmembrane helix</keyword>
<proteinExistence type="predicted"/>
<keyword evidence="3" id="KW-0378">Hydrolase</keyword>
<accession>A0A9D1XEA7</accession>
<dbReference type="GO" id="GO:0080120">
    <property type="term" value="P:CAAX-box protein maturation"/>
    <property type="evidence" value="ECO:0007669"/>
    <property type="project" value="UniProtKB-ARBA"/>
</dbReference>
<organism evidence="3 4">
    <name type="scientific">Candidatus Fusicatenibacter merdavium</name>
    <dbReference type="NCBI Taxonomy" id="2838600"/>
    <lineage>
        <taxon>Bacteria</taxon>
        <taxon>Bacillati</taxon>
        <taxon>Bacillota</taxon>
        <taxon>Clostridia</taxon>
        <taxon>Lachnospirales</taxon>
        <taxon>Lachnospiraceae</taxon>
        <taxon>Fusicatenibacter</taxon>
    </lineage>
</organism>
<name>A0A9D1XEA7_9FIRM</name>
<dbReference type="PANTHER" id="PTHR43434">
    <property type="entry name" value="PHOSPHOGLYCOLATE PHOSPHATASE"/>
    <property type="match status" value="1"/>
</dbReference>
<evidence type="ECO:0000259" key="2">
    <source>
        <dbReference type="Pfam" id="PF02517"/>
    </source>
</evidence>
<dbReference type="Pfam" id="PF02517">
    <property type="entry name" value="Rce1-like"/>
    <property type="match status" value="1"/>
</dbReference>
<keyword evidence="1" id="KW-0472">Membrane</keyword>
<dbReference type="GO" id="GO:0004713">
    <property type="term" value="F:protein tyrosine kinase activity"/>
    <property type="evidence" value="ECO:0007669"/>
    <property type="project" value="TreeGrafter"/>
</dbReference>
<reference evidence="3" key="1">
    <citation type="journal article" date="2021" name="PeerJ">
        <title>Extensive microbial diversity within the chicken gut microbiome revealed by metagenomics and culture.</title>
        <authorList>
            <person name="Gilroy R."/>
            <person name="Ravi A."/>
            <person name="Getino M."/>
            <person name="Pursley I."/>
            <person name="Horton D.L."/>
            <person name="Alikhan N.F."/>
            <person name="Baker D."/>
            <person name="Gharbi K."/>
            <person name="Hall N."/>
            <person name="Watson M."/>
            <person name="Adriaenssens E.M."/>
            <person name="Foster-Nyarko E."/>
            <person name="Jarju S."/>
            <person name="Secka A."/>
            <person name="Antonio M."/>
            <person name="Oren A."/>
            <person name="Chaudhuri R.R."/>
            <person name="La Ragione R."/>
            <person name="Hildebrand F."/>
            <person name="Pallen M.J."/>
        </authorList>
    </citation>
    <scope>NUCLEOTIDE SEQUENCE</scope>
    <source>
        <strain evidence="3">CHK183-1962</strain>
    </source>
</reference>
<evidence type="ECO:0000313" key="4">
    <source>
        <dbReference type="Proteomes" id="UP000886890"/>
    </source>
</evidence>
<dbReference type="CDD" id="cd04302">
    <property type="entry name" value="HAD_5NT"/>
    <property type="match status" value="1"/>
</dbReference>
<reference evidence="3" key="2">
    <citation type="submission" date="2021-04" db="EMBL/GenBank/DDBJ databases">
        <authorList>
            <person name="Gilroy R."/>
        </authorList>
    </citation>
    <scope>NUCLEOTIDE SEQUENCE</scope>
    <source>
        <strain evidence="3">CHK183-1962</strain>
    </source>
</reference>
<dbReference type="FunFam" id="3.40.50.1000:FF:000022">
    <property type="entry name" value="Phosphoglycolate phosphatase"/>
    <property type="match status" value="1"/>
</dbReference>
<evidence type="ECO:0000256" key="1">
    <source>
        <dbReference type="SAM" id="Phobius"/>
    </source>
</evidence>
<dbReference type="SFLD" id="SFLDS00003">
    <property type="entry name" value="Haloacid_Dehalogenase"/>
    <property type="match status" value="1"/>
</dbReference>
<feature type="transmembrane region" description="Helical" evidence="1">
    <location>
        <begin position="336"/>
        <end position="360"/>
    </location>
</feature>
<dbReference type="InterPro" id="IPR003675">
    <property type="entry name" value="Rce1/LyrA-like_dom"/>
</dbReference>
<dbReference type="InterPro" id="IPR036412">
    <property type="entry name" value="HAD-like_sf"/>
</dbReference>
<dbReference type="Gene3D" id="3.40.50.1000">
    <property type="entry name" value="HAD superfamily/HAD-like"/>
    <property type="match status" value="1"/>
</dbReference>
<gene>
    <name evidence="3" type="ORF">H9734_08800</name>
</gene>
<dbReference type="EMBL" id="DXEK01000148">
    <property type="protein sequence ID" value="HIX77674.1"/>
    <property type="molecule type" value="Genomic_DNA"/>
</dbReference>
<feature type="domain" description="CAAX prenyl protease 2/Lysostaphin resistance protein A-like" evidence="2">
    <location>
        <begin position="378"/>
        <end position="466"/>
    </location>
</feature>
<feature type="transmembrane region" description="Helical" evidence="1">
    <location>
        <begin position="264"/>
        <end position="283"/>
    </location>
</feature>
<evidence type="ECO:0000313" key="3">
    <source>
        <dbReference type="EMBL" id="HIX77674.1"/>
    </source>
</evidence>
<comment type="caution">
    <text evidence="3">The sequence shown here is derived from an EMBL/GenBank/DDBJ whole genome shotgun (WGS) entry which is preliminary data.</text>
</comment>
<feature type="transmembrane region" description="Helical" evidence="1">
    <location>
        <begin position="410"/>
        <end position="427"/>
    </location>
</feature>
<keyword evidence="1" id="KW-0812">Transmembrane</keyword>
<dbReference type="Proteomes" id="UP000886890">
    <property type="component" value="Unassembled WGS sequence"/>
</dbReference>
<dbReference type="PANTHER" id="PTHR43434:SF20">
    <property type="entry name" value="5'-NUCLEOTIDASE"/>
    <property type="match status" value="1"/>
</dbReference>
<protein>
    <submittedName>
        <fullName evidence="3">HAD hydrolase-like protein</fullName>
    </submittedName>
</protein>